<keyword evidence="3 6" id="KW-1133">Transmembrane helix</keyword>
<organism evidence="8 9">
    <name type="scientific">Popillia japonica</name>
    <name type="common">Japanese beetle</name>
    <dbReference type="NCBI Taxonomy" id="7064"/>
    <lineage>
        <taxon>Eukaryota</taxon>
        <taxon>Metazoa</taxon>
        <taxon>Ecdysozoa</taxon>
        <taxon>Arthropoda</taxon>
        <taxon>Hexapoda</taxon>
        <taxon>Insecta</taxon>
        <taxon>Pterygota</taxon>
        <taxon>Neoptera</taxon>
        <taxon>Endopterygota</taxon>
        <taxon>Coleoptera</taxon>
        <taxon>Polyphaga</taxon>
        <taxon>Scarabaeiformia</taxon>
        <taxon>Scarabaeidae</taxon>
        <taxon>Rutelinae</taxon>
        <taxon>Popillia</taxon>
    </lineage>
</organism>
<dbReference type="AlphaFoldDB" id="A0AAW1L9M2"/>
<protein>
    <submittedName>
        <fullName evidence="8">TLC domain</fullName>
    </submittedName>
</protein>
<dbReference type="PANTHER" id="PTHR31898">
    <property type="entry name" value="TRANSMEMBRANE PROTEIN 136"/>
    <property type="match status" value="1"/>
</dbReference>
<dbReference type="PROSITE" id="PS50922">
    <property type="entry name" value="TLC"/>
    <property type="match status" value="1"/>
</dbReference>
<evidence type="ECO:0000313" key="8">
    <source>
        <dbReference type="EMBL" id="KAK9730195.1"/>
    </source>
</evidence>
<gene>
    <name evidence="8" type="ORF">QE152_g15409</name>
</gene>
<dbReference type="InterPro" id="IPR042512">
    <property type="entry name" value="TLCD5"/>
</dbReference>
<evidence type="ECO:0000256" key="6">
    <source>
        <dbReference type="SAM" id="Phobius"/>
    </source>
</evidence>
<reference evidence="8 9" key="1">
    <citation type="journal article" date="2024" name="BMC Genomics">
        <title>De novo assembly and annotation of Popillia japonica's genome with initial clues to its potential as an invasive pest.</title>
        <authorList>
            <person name="Cucini C."/>
            <person name="Boschi S."/>
            <person name="Funari R."/>
            <person name="Cardaioli E."/>
            <person name="Iannotti N."/>
            <person name="Marturano G."/>
            <person name="Paoli F."/>
            <person name="Bruttini M."/>
            <person name="Carapelli A."/>
            <person name="Frati F."/>
            <person name="Nardi F."/>
        </authorList>
    </citation>
    <scope>NUCLEOTIDE SEQUENCE [LARGE SCALE GENOMIC DNA]</scope>
    <source>
        <strain evidence="8">DMR45628</strain>
    </source>
</reference>
<name>A0AAW1L9M2_POPJA</name>
<dbReference type="PANTHER" id="PTHR31898:SF1">
    <property type="entry name" value="TLC DOMAIN-CONTAINING PROTEIN 5"/>
    <property type="match status" value="1"/>
</dbReference>
<comment type="caution">
    <text evidence="8">The sequence shown here is derived from an EMBL/GenBank/DDBJ whole genome shotgun (WGS) entry which is preliminary data.</text>
</comment>
<feature type="transmembrane region" description="Helical" evidence="6">
    <location>
        <begin position="87"/>
        <end position="107"/>
    </location>
</feature>
<dbReference type="Proteomes" id="UP001458880">
    <property type="component" value="Unassembled WGS sequence"/>
</dbReference>
<evidence type="ECO:0000256" key="1">
    <source>
        <dbReference type="ARBA" id="ARBA00004141"/>
    </source>
</evidence>
<proteinExistence type="predicted"/>
<evidence type="ECO:0000256" key="5">
    <source>
        <dbReference type="PROSITE-ProRule" id="PRU00205"/>
    </source>
</evidence>
<keyword evidence="9" id="KW-1185">Reference proteome</keyword>
<sequence>MSVKLTQLSECDLVVRQNLLSVYVNFSATFWVCYYFLMRHLLKDRSPEFCNRIITLVHGASVAILGVNQCFTGEVSPIYRPQNQSTTLQKFIIVWSLGYFLFDLGWCSYYQSETVLMITHHICSVVALWRMLMKDTSASLVCTNFRLPQDALI</sequence>
<evidence type="ECO:0000313" key="9">
    <source>
        <dbReference type="Proteomes" id="UP001458880"/>
    </source>
</evidence>
<accession>A0AAW1L9M2</accession>
<dbReference type="EMBL" id="JASPKY010000151">
    <property type="protein sequence ID" value="KAK9730195.1"/>
    <property type="molecule type" value="Genomic_DNA"/>
</dbReference>
<keyword evidence="4 5" id="KW-0472">Membrane</keyword>
<feature type="transmembrane region" description="Helical" evidence="6">
    <location>
        <begin position="49"/>
        <end position="67"/>
    </location>
</feature>
<evidence type="ECO:0000259" key="7">
    <source>
        <dbReference type="PROSITE" id="PS50922"/>
    </source>
</evidence>
<dbReference type="Pfam" id="PF03798">
    <property type="entry name" value="TRAM_LAG1_CLN8"/>
    <property type="match status" value="1"/>
</dbReference>
<feature type="domain" description="TLC" evidence="7">
    <location>
        <begin position="44"/>
        <end position="153"/>
    </location>
</feature>
<comment type="subcellular location">
    <subcellularLocation>
        <location evidence="1">Membrane</location>
        <topology evidence="1">Multi-pass membrane protein</topology>
    </subcellularLocation>
</comment>
<dbReference type="GO" id="GO:0016020">
    <property type="term" value="C:membrane"/>
    <property type="evidence" value="ECO:0007669"/>
    <property type="project" value="UniProtKB-SubCell"/>
</dbReference>
<dbReference type="InterPro" id="IPR006634">
    <property type="entry name" value="TLC-dom"/>
</dbReference>
<evidence type="ECO:0000256" key="4">
    <source>
        <dbReference type="ARBA" id="ARBA00023136"/>
    </source>
</evidence>
<keyword evidence="2 5" id="KW-0812">Transmembrane</keyword>
<feature type="transmembrane region" description="Helical" evidence="6">
    <location>
        <begin position="20"/>
        <end position="37"/>
    </location>
</feature>
<evidence type="ECO:0000256" key="3">
    <source>
        <dbReference type="ARBA" id="ARBA00022989"/>
    </source>
</evidence>
<evidence type="ECO:0000256" key="2">
    <source>
        <dbReference type="ARBA" id="ARBA00022692"/>
    </source>
</evidence>